<dbReference type="PANTHER" id="PTHR46025:SF3">
    <property type="entry name" value="XYLOSYLTRANSFERASE OXT"/>
    <property type="match status" value="1"/>
</dbReference>
<dbReference type="GO" id="GO:0030158">
    <property type="term" value="F:protein xylosyltransferase activity"/>
    <property type="evidence" value="ECO:0007669"/>
    <property type="project" value="UniProtKB-EC"/>
</dbReference>
<dbReference type="InterPro" id="IPR043538">
    <property type="entry name" value="XYLT"/>
</dbReference>
<evidence type="ECO:0000256" key="2">
    <source>
        <dbReference type="ARBA" id="ARBA00004648"/>
    </source>
</evidence>
<keyword evidence="12" id="KW-0735">Signal-anchor</keyword>
<dbReference type="OrthoDB" id="2019572at2759"/>
<evidence type="ECO:0000256" key="16">
    <source>
        <dbReference type="ARBA" id="ARBA00023157"/>
    </source>
</evidence>
<evidence type="ECO:0000256" key="17">
    <source>
        <dbReference type="ARBA" id="ARBA00023180"/>
    </source>
</evidence>
<organism evidence="20 21">
    <name type="scientific">Gracilariopsis chorda</name>
    <dbReference type="NCBI Taxonomy" id="448386"/>
    <lineage>
        <taxon>Eukaryota</taxon>
        <taxon>Rhodophyta</taxon>
        <taxon>Florideophyceae</taxon>
        <taxon>Rhodymeniophycidae</taxon>
        <taxon>Gracilariales</taxon>
        <taxon>Gracilariaceae</taxon>
        <taxon>Gracilariopsis</taxon>
    </lineage>
</organism>
<dbReference type="GO" id="GO:0015012">
    <property type="term" value="P:heparan sulfate proteoglycan biosynthetic process"/>
    <property type="evidence" value="ECO:0007669"/>
    <property type="project" value="UniProtKB-UniPathway"/>
</dbReference>
<dbReference type="AlphaFoldDB" id="A0A2V3IQ85"/>
<keyword evidence="8 20" id="KW-0808">Transferase</keyword>
<keyword evidence="15" id="KW-0472">Membrane</keyword>
<dbReference type="GO" id="GO:0000139">
    <property type="term" value="C:Golgi membrane"/>
    <property type="evidence" value="ECO:0007669"/>
    <property type="project" value="UniProtKB-SubCell"/>
</dbReference>
<evidence type="ECO:0000256" key="3">
    <source>
        <dbReference type="ARBA" id="ARBA00004840"/>
    </source>
</evidence>
<protein>
    <recommendedName>
        <fullName evidence="6">protein xylosyltransferase</fullName>
        <ecNumber evidence="6">2.4.2.26</ecNumber>
    </recommendedName>
    <alternativeName>
        <fullName evidence="18">Peptide O-xylosyltransferase</fullName>
    </alternativeName>
</protein>
<evidence type="ECO:0000256" key="4">
    <source>
        <dbReference type="ARBA" id="ARBA00005093"/>
    </source>
</evidence>
<sequence>MIQLSPANYHLLPRLLRALYDQDNYYALHFDPKIAATDAKHVLSKARDMLDNSGIKQNDRNVLVLEPEVITYRGMTMTLNFLTGAERLLSTGDWDFFINLSGADFPTASQRLMKELLGRVSHANFVEWKPHRTWPSYAKRRLGHFYVDTGLVTMRSSNGSYLTAFGRQEVDSRNEDDHIRNPIAEHVDFTLAKSSGWVVLSRRFTRYVLRDSRARRLLVALGYTDASDEHYFASLLWNSAFRETVVDSNLRNIFFVAPNGSFAMGSDGKRRRQHPFWVDELDEASGELMFWRRLWDEPGLWTRKIRGVNGLCERVEREMIGIGHDVDRVKVREYESRMEKRFGALVTEVTRVANVDENRN</sequence>
<evidence type="ECO:0000256" key="10">
    <source>
        <dbReference type="ARBA" id="ARBA00022723"/>
    </source>
</evidence>
<comment type="pathway">
    <text evidence="3">Glycan metabolism; chondroitin sulfate biosynthesis.</text>
</comment>
<dbReference type="GO" id="GO:0050650">
    <property type="term" value="P:chondroitin sulfate proteoglycan biosynthetic process"/>
    <property type="evidence" value="ECO:0007669"/>
    <property type="project" value="TreeGrafter"/>
</dbReference>
<keyword evidence="10" id="KW-0479">Metal-binding</keyword>
<dbReference type="PANTHER" id="PTHR46025">
    <property type="entry name" value="XYLOSYLTRANSFERASE OXT"/>
    <property type="match status" value="1"/>
</dbReference>
<evidence type="ECO:0000256" key="18">
    <source>
        <dbReference type="ARBA" id="ARBA00042865"/>
    </source>
</evidence>
<comment type="subcellular location">
    <subcellularLocation>
        <location evidence="2">Endoplasmic reticulum membrane</location>
        <topology evidence="2">Single-pass type II membrane protein</topology>
    </subcellularLocation>
    <subcellularLocation>
        <location evidence="1">Golgi apparatus membrane</location>
        <topology evidence="1">Single-pass type II membrane protein</topology>
    </subcellularLocation>
</comment>
<keyword evidence="13" id="KW-1133">Transmembrane helix</keyword>
<dbReference type="InterPro" id="IPR003406">
    <property type="entry name" value="Glyco_trans_14"/>
</dbReference>
<evidence type="ECO:0000256" key="7">
    <source>
        <dbReference type="ARBA" id="ARBA00022676"/>
    </source>
</evidence>
<evidence type="ECO:0000256" key="1">
    <source>
        <dbReference type="ARBA" id="ARBA00004323"/>
    </source>
</evidence>
<proteinExistence type="inferred from homology"/>
<dbReference type="UniPathway" id="UPA00755"/>
<keyword evidence="14" id="KW-0333">Golgi apparatus</keyword>
<dbReference type="EC" id="2.4.2.26" evidence="6"/>
<gene>
    <name evidence="20" type="ORF">BWQ96_06004</name>
</gene>
<evidence type="ECO:0000313" key="20">
    <source>
        <dbReference type="EMBL" id="PXF44223.1"/>
    </source>
</evidence>
<keyword evidence="17" id="KW-0325">Glycoprotein</keyword>
<evidence type="ECO:0000256" key="19">
    <source>
        <dbReference type="ARBA" id="ARBA00047847"/>
    </source>
</evidence>
<dbReference type="Pfam" id="PF02485">
    <property type="entry name" value="Branch"/>
    <property type="match status" value="1"/>
</dbReference>
<comment type="similarity">
    <text evidence="5">Belongs to the glycosyltransferase 14 family. XylT subfamily.</text>
</comment>
<evidence type="ECO:0000256" key="6">
    <source>
        <dbReference type="ARBA" id="ARBA00011972"/>
    </source>
</evidence>
<evidence type="ECO:0000313" key="21">
    <source>
        <dbReference type="Proteomes" id="UP000247409"/>
    </source>
</evidence>
<dbReference type="GO" id="GO:0046872">
    <property type="term" value="F:metal ion binding"/>
    <property type="evidence" value="ECO:0007669"/>
    <property type="project" value="UniProtKB-KW"/>
</dbReference>
<keyword evidence="11" id="KW-0256">Endoplasmic reticulum</keyword>
<evidence type="ECO:0000256" key="13">
    <source>
        <dbReference type="ARBA" id="ARBA00022989"/>
    </source>
</evidence>
<evidence type="ECO:0000256" key="14">
    <source>
        <dbReference type="ARBA" id="ARBA00023034"/>
    </source>
</evidence>
<name>A0A2V3IQ85_9FLOR</name>
<accession>A0A2V3IQ85</accession>
<evidence type="ECO:0000256" key="11">
    <source>
        <dbReference type="ARBA" id="ARBA00022824"/>
    </source>
</evidence>
<keyword evidence="21" id="KW-1185">Reference proteome</keyword>
<evidence type="ECO:0000256" key="8">
    <source>
        <dbReference type="ARBA" id="ARBA00022679"/>
    </source>
</evidence>
<evidence type="ECO:0000256" key="12">
    <source>
        <dbReference type="ARBA" id="ARBA00022968"/>
    </source>
</evidence>
<keyword evidence="9" id="KW-0812">Transmembrane</keyword>
<dbReference type="EMBL" id="NBIV01000097">
    <property type="protein sequence ID" value="PXF44223.1"/>
    <property type="molecule type" value="Genomic_DNA"/>
</dbReference>
<evidence type="ECO:0000256" key="5">
    <source>
        <dbReference type="ARBA" id="ARBA00010195"/>
    </source>
</evidence>
<comment type="caution">
    <text evidence="20">The sequence shown here is derived from an EMBL/GenBank/DDBJ whole genome shotgun (WGS) entry which is preliminary data.</text>
</comment>
<dbReference type="Proteomes" id="UP000247409">
    <property type="component" value="Unassembled WGS sequence"/>
</dbReference>
<keyword evidence="7" id="KW-0328">Glycosyltransferase</keyword>
<comment type="pathway">
    <text evidence="4">Glycan metabolism; heparan sulfate biosynthesis.</text>
</comment>
<dbReference type="GO" id="GO:0005789">
    <property type="term" value="C:endoplasmic reticulum membrane"/>
    <property type="evidence" value="ECO:0007669"/>
    <property type="project" value="UniProtKB-SubCell"/>
</dbReference>
<reference evidence="20 21" key="1">
    <citation type="journal article" date="2018" name="Mol. Biol. Evol.">
        <title>Analysis of the draft genome of the red seaweed Gracilariopsis chorda provides insights into genome size evolution in Rhodophyta.</title>
        <authorList>
            <person name="Lee J."/>
            <person name="Yang E.C."/>
            <person name="Graf L."/>
            <person name="Yang J.H."/>
            <person name="Qiu H."/>
            <person name="Zel Zion U."/>
            <person name="Chan C.X."/>
            <person name="Stephens T.G."/>
            <person name="Weber A.P.M."/>
            <person name="Boo G.H."/>
            <person name="Boo S.M."/>
            <person name="Kim K.M."/>
            <person name="Shin Y."/>
            <person name="Jung M."/>
            <person name="Lee S.J."/>
            <person name="Yim H.S."/>
            <person name="Lee J.H."/>
            <person name="Bhattacharya D."/>
            <person name="Yoon H.S."/>
        </authorList>
    </citation>
    <scope>NUCLEOTIDE SEQUENCE [LARGE SCALE GENOMIC DNA]</scope>
    <source>
        <strain evidence="20 21">SKKU-2015</strain>
        <tissue evidence="20">Whole body</tissue>
    </source>
</reference>
<evidence type="ECO:0000256" key="9">
    <source>
        <dbReference type="ARBA" id="ARBA00022692"/>
    </source>
</evidence>
<evidence type="ECO:0000256" key="15">
    <source>
        <dbReference type="ARBA" id="ARBA00023136"/>
    </source>
</evidence>
<dbReference type="UniPathway" id="UPA00756"/>
<keyword evidence="16" id="KW-1015">Disulfide bond</keyword>
<comment type="catalytic activity">
    <reaction evidence="19">
        <text>UDP-alpha-D-xylose + L-seryl-[protein] = 3-O-(beta-D-xylosyl)-L-seryl-[protein] + UDP + H(+)</text>
        <dbReference type="Rhea" id="RHEA:50192"/>
        <dbReference type="Rhea" id="RHEA-COMP:9863"/>
        <dbReference type="Rhea" id="RHEA-COMP:12567"/>
        <dbReference type="ChEBI" id="CHEBI:15378"/>
        <dbReference type="ChEBI" id="CHEBI:29999"/>
        <dbReference type="ChEBI" id="CHEBI:57632"/>
        <dbReference type="ChEBI" id="CHEBI:58223"/>
        <dbReference type="ChEBI" id="CHEBI:132085"/>
        <dbReference type="EC" id="2.4.2.26"/>
    </reaction>
</comment>